<dbReference type="STRING" id="638301.HMPREF0444_1186"/>
<evidence type="ECO:0000313" key="7">
    <source>
        <dbReference type="Proteomes" id="UP000005926"/>
    </source>
</evidence>
<dbReference type="PANTHER" id="PTHR30419:SF8">
    <property type="entry name" value="NITROGEN ASSIMILATION TRANSCRIPTIONAL ACTIVATOR-RELATED"/>
    <property type="match status" value="1"/>
</dbReference>
<organism evidence="6 7">
    <name type="scientific">Granulicatella adiacens ATCC 49175</name>
    <dbReference type="NCBI Taxonomy" id="638301"/>
    <lineage>
        <taxon>Bacteria</taxon>
        <taxon>Bacillati</taxon>
        <taxon>Bacillota</taxon>
        <taxon>Bacilli</taxon>
        <taxon>Lactobacillales</taxon>
        <taxon>Carnobacteriaceae</taxon>
        <taxon>Granulicatella</taxon>
    </lineage>
</organism>
<dbReference type="GO" id="GO:0003700">
    <property type="term" value="F:DNA-binding transcription factor activity"/>
    <property type="evidence" value="ECO:0007669"/>
    <property type="project" value="InterPro"/>
</dbReference>
<dbReference type="EMBL" id="ACKZ01000020">
    <property type="protein sequence ID" value="EEW36968.1"/>
    <property type="molecule type" value="Genomic_DNA"/>
</dbReference>
<dbReference type="PRINTS" id="PR00039">
    <property type="entry name" value="HTHLYSR"/>
</dbReference>
<dbReference type="Proteomes" id="UP000005926">
    <property type="component" value="Unassembled WGS sequence"/>
</dbReference>
<feature type="domain" description="HTH lysR-type" evidence="5">
    <location>
        <begin position="1"/>
        <end position="58"/>
    </location>
</feature>
<dbReference type="GO" id="GO:0003677">
    <property type="term" value="F:DNA binding"/>
    <property type="evidence" value="ECO:0007669"/>
    <property type="project" value="UniProtKB-KW"/>
</dbReference>
<dbReference type="PANTHER" id="PTHR30419">
    <property type="entry name" value="HTH-TYPE TRANSCRIPTIONAL REGULATOR YBHD"/>
    <property type="match status" value="1"/>
</dbReference>
<dbReference type="RefSeq" id="WP_005607425.1">
    <property type="nucleotide sequence ID" value="NZ_CP102283.1"/>
</dbReference>
<dbReference type="FunFam" id="1.10.10.10:FF:000001">
    <property type="entry name" value="LysR family transcriptional regulator"/>
    <property type="match status" value="1"/>
</dbReference>
<dbReference type="AlphaFoldDB" id="C8NGZ1"/>
<dbReference type="GO" id="GO:0005829">
    <property type="term" value="C:cytosol"/>
    <property type="evidence" value="ECO:0007669"/>
    <property type="project" value="TreeGrafter"/>
</dbReference>
<gene>
    <name evidence="6" type="ORF">HMPREF0444_1186</name>
</gene>
<accession>C8NGZ1</accession>
<comment type="caution">
    <text evidence="6">The sequence shown here is derived from an EMBL/GenBank/DDBJ whole genome shotgun (WGS) entry which is preliminary data.</text>
</comment>
<dbReference type="InterPro" id="IPR050950">
    <property type="entry name" value="HTH-type_LysR_regulators"/>
</dbReference>
<dbReference type="Pfam" id="PF00126">
    <property type="entry name" value="HTH_1"/>
    <property type="match status" value="1"/>
</dbReference>
<name>C8NGZ1_9LACT</name>
<protein>
    <submittedName>
        <fullName evidence="6">Transcriptional regulator, LysR family</fullName>
    </submittedName>
</protein>
<keyword evidence="4" id="KW-0804">Transcription</keyword>
<keyword evidence="3" id="KW-0238">DNA-binding</keyword>
<evidence type="ECO:0000313" key="6">
    <source>
        <dbReference type="EMBL" id="EEW36968.1"/>
    </source>
</evidence>
<dbReference type="SUPFAM" id="SSF53850">
    <property type="entry name" value="Periplasmic binding protein-like II"/>
    <property type="match status" value="1"/>
</dbReference>
<dbReference type="SUPFAM" id="SSF46785">
    <property type="entry name" value="Winged helix' DNA-binding domain"/>
    <property type="match status" value="1"/>
</dbReference>
<dbReference type="InterPro" id="IPR005119">
    <property type="entry name" value="LysR_subst-bd"/>
</dbReference>
<dbReference type="Pfam" id="PF03466">
    <property type="entry name" value="LysR_substrate"/>
    <property type="match status" value="1"/>
</dbReference>
<dbReference type="Gene3D" id="3.40.190.290">
    <property type="match status" value="1"/>
</dbReference>
<dbReference type="InterPro" id="IPR000847">
    <property type="entry name" value="LysR_HTH_N"/>
</dbReference>
<dbReference type="Gene3D" id="1.10.10.10">
    <property type="entry name" value="Winged helix-like DNA-binding domain superfamily/Winged helix DNA-binding domain"/>
    <property type="match status" value="1"/>
</dbReference>
<reference evidence="6 7" key="1">
    <citation type="submission" date="2009-08" db="EMBL/GenBank/DDBJ databases">
        <authorList>
            <person name="Muzny D."/>
            <person name="Qin X."/>
            <person name="Deng J."/>
            <person name="Jiang H."/>
            <person name="Liu Y."/>
            <person name="Qu J."/>
            <person name="Song X.-Z."/>
            <person name="Zhang L."/>
            <person name="Thornton R."/>
            <person name="Coyle M."/>
            <person name="Francisco L."/>
            <person name="Jackson L."/>
            <person name="Javaid M."/>
            <person name="Korchina V."/>
            <person name="Kovar C."/>
            <person name="Mata R."/>
            <person name="Mathew T."/>
            <person name="Ngo R."/>
            <person name="Nguyen L."/>
            <person name="Nguyen N."/>
            <person name="Okwuonu G."/>
            <person name="Ongeri F."/>
            <person name="Pham C."/>
            <person name="Simmons D."/>
            <person name="Wilczek-Boney K."/>
            <person name="Hale W."/>
            <person name="Jakkamsetti A."/>
            <person name="Pham P."/>
            <person name="Ruth R."/>
            <person name="San Lucas F."/>
            <person name="Warren J."/>
            <person name="Zhang J."/>
            <person name="Zhao Z."/>
            <person name="Zhou C."/>
            <person name="Zhu D."/>
            <person name="Lee S."/>
            <person name="Bess C."/>
            <person name="Blankenburg K."/>
            <person name="Forbes L."/>
            <person name="Fu Q."/>
            <person name="Gubbala S."/>
            <person name="Hirani K."/>
            <person name="Jayaseelan J.C."/>
            <person name="Lara F."/>
            <person name="Munidasa M."/>
            <person name="Palculict T."/>
            <person name="Patil S."/>
            <person name="Pu L.-L."/>
            <person name="Saada N."/>
            <person name="Tang L."/>
            <person name="Weissenberger G."/>
            <person name="Zhu Y."/>
            <person name="Hemphill L."/>
            <person name="Shang Y."/>
            <person name="Youmans B."/>
            <person name="Ayvaz T."/>
            <person name="Ross M."/>
            <person name="Santibanez J."/>
            <person name="Aqrawi P."/>
            <person name="Gross S."/>
            <person name="Joshi V."/>
            <person name="Fowler G."/>
            <person name="Nazareth L."/>
            <person name="Reid J."/>
            <person name="Worley K."/>
            <person name="Petrosino J."/>
            <person name="Highlander S."/>
            <person name="Gibbs R."/>
        </authorList>
    </citation>
    <scope>NUCLEOTIDE SEQUENCE [LARGE SCALE GENOMIC DNA]</scope>
    <source>
        <strain evidence="6 7">ATCC 49175</strain>
    </source>
</reference>
<evidence type="ECO:0000256" key="1">
    <source>
        <dbReference type="ARBA" id="ARBA00009437"/>
    </source>
</evidence>
<evidence type="ECO:0000256" key="4">
    <source>
        <dbReference type="ARBA" id="ARBA00023163"/>
    </source>
</evidence>
<sequence>MDIKHLQYFVSIVDHGGYSPAARSLFITQPTLSQTIKKLESELHTPLFIQQTNGICLTDAGQVLYEDAKKIILQLEETVQKIQKLNRPQKETIRIGLPTLFAIKLMPVFSRFMMSHPTVHLTMIQGGSRELQTALVNGEIDLGVLSFPKIETDIYLEPFQKDFLGYHASIVVPKGHPFEQASSLTFEHLKNERFSTLSRNFMLGKLLHTRSRDFGFEPHIVYTDDNWEVLLASLTTFNSICIMAHEYKDFYSDDSLTWIPLDDKKSFFPIGVAYLPNQTYSQNTIELIELLRDL</sequence>
<comment type="similarity">
    <text evidence="1">Belongs to the LysR transcriptional regulatory family.</text>
</comment>
<dbReference type="HOGENOM" id="CLU_039613_6_2_9"/>
<dbReference type="GeneID" id="78411937"/>
<keyword evidence="2" id="KW-0805">Transcription regulation</keyword>
<dbReference type="eggNOG" id="COG0583">
    <property type="taxonomic scope" value="Bacteria"/>
</dbReference>
<evidence type="ECO:0000256" key="2">
    <source>
        <dbReference type="ARBA" id="ARBA00023015"/>
    </source>
</evidence>
<evidence type="ECO:0000256" key="3">
    <source>
        <dbReference type="ARBA" id="ARBA00023125"/>
    </source>
</evidence>
<dbReference type="InterPro" id="IPR036388">
    <property type="entry name" value="WH-like_DNA-bd_sf"/>
</dbReference>
<proteinExistence type="inferred from homology"/>
<dbReference type="InterPro" id="IPR036390">
    <property type="entry name" value="WH_DNA-bd_sf"/>
</dbReference>
<dbReference type="CDD" id="cd05466">
    <property type="entry name" value="PBP2_LTTR_substrate"/>
    <property type="match status" value="1"/>
</dbReference>
<keyword evidence="7" id="KW-1185">Reference proteome</keyword>
<evidence type="ECO:0000259" key="5">
    <source>
        <dbReference type="PROSITE" id="PS50931"/>
    </source>
</evidence>
<dbReference type="PROSITE" id="PS50931">
    <property type="entry name" value="HTH_LYSR"/>
    <property type="match status" value="1"/>
</dbReference>